<keyword evidence="2" id="KW-0255">Endonuclease</keyword>
<keyword evidence="2" id="KW-0378">Hydrolase</keyword>
<dbReference type="AlphaFoldDB" id="A0A9E7H4Z8"/>
<dbReference type="EMBL" id="CP097510">
    <property type="protein sequence ID" value="URE23336.1"/>
    <property type="molecule type" value="Genomic_DNA"/>
</dbReference>
<protein>
    <submittedName>
        <fullName evidence="2">Endonuclease/Exonuclease/phosphatase family</fullName>
    </submittedName>
</protein>
<evidence type="ECO:0000313" key="3">
    <source>
        <dbReference type="Proteomes" id="UP001055439"/>
    </source>
</evidence>
<accession>A0A9E7H4Z8</accession>
<dbReference type="InterPro" id="IPR050410">
    <property type="entry name" value="CCR4/nocturin_mRNA_transcr"/>
</dbReference>
<proteinExistence type="predicted"/>
<dbReference type="GO" id="GO:0000175">
    <property type="term" value="F:3'-5'-RNA exonuclease activity"/>
    <property type="evidence" value="ECO:0007669"/>
    <property type="project" value="TreeGrafter"/>
</dbReference>
<gene>
    <name evidence="2" type="ORF">MUK42_16585</name>
</gene>
<keyword evidence="2" id="KW-0540">Nuclease</keyword>
<dbReference type="Proteomes" id="UP001055439">
    <property type="component" value="Chromosome 8"/>
</dbReference>
<dbReference type="OrthoDB" id="2866996at2759"/>
<dbReference type="GO" id="GO:0004519">
    <property type="term" value="F:endonuclease activity"/>
    <property type="evidence" value="ECO:0007669"/>
    <property type="project" value="UniProtKB-KW"/>
</dbReference>
<dbReference type="SUPFAM" id="SSF56219">
    <property type="entry name" value="DNase I-like"/>
    <property type="match status" value="1"/>
</dbReference>
<organism evidence="2 3">
    <name type="scientific">Musa troglodytarum</name>
    <name type="common">fe'i banana</name>
    <dbReference type="NCBI Taxonomy" id="320322"/>
    <lineage>
        <taxon>Eukaryota</taxon>
        <taxon>Viridiplantae</taxon>
        <taxon>Streptophyta</taxon>
        <taxon>Embryophyta</taxon>
        <taxon>Tracheophyta</taxon>
        <taxon>Spermatophyta</taxon>
        <taxon>Magnoliopsida</taxon>
        <taxon>Liliopsida</taxon>
        <taxon>Zingiberales</taxon>
        <taxon>Musaceae</taxon>
        <taxon>Musa</taxon>
    </lineage>
</organism>
<dbReference type="PANTHER" id="PTHR12121">
    <property type="entry name" value="CARBON CATABOLITE REPRESSOR PROTEIN 4"/>
    <property type="match status" value="1"/>
</dbReference>
<dbReference type="InterPro" id="IPR036691">
    <property type="entry name" value="Endo/exonu/phosph_ase_sf"/>
</dbReference>
<name>A0A9E7H4Z8_9LILI</name>
<reference evidence="2" key="1">
    <citation type="submission" date="2022-05" db="EMBL/GenBank/DDBJ databases">
        <title>The Musa troglodytarum L. genome provides insights into the mechanism of non-climacteric behaviour and enrichment of carotenoids.</title>
        <authorList>
            <person name="Wang J."/>
        </authorList>
    </citation>
    <scope>NUCLEOTIDE SEQUENCE</scope>
    <source>
        <tissue evidence="2">Leaf</tissue>
    </source>
</reference>
<dbReference type="EMBL" id="CP097510">
    <property type="protein sequence ID" value="URE23328.1"/>
    <property type="molecule type" value="Genomic_DNA"/>
</dbReference>
<feature type="domain" description="Endonuclease/exonuclease/phosphatase" evidence="1">
    <location>
        <begin position="31"/>
        <end position="378"/>
    </location>
</feature>
<evidence type="ECO:0000259" key="1">
    <source>
        <dbReference type="Pfam" id="PF03372"/>
    </source>
</evidence>
<keyword evidence="3" id="KW-1185">Reference proteome</keyword>
<dbReference type="Pfam" id="PF03372">
    <property type="entry name" value="Exo_endo_phos"/>
    <property type="match status" value="1"/>
</dbReference>
<dbReference type="Gene3D" id="3.60.10.10">
    <property type="entry name" value="Endonuclease/exonuclease/phosphatase"/>
    <property type="match status" value="1"/>
</dbReference>
<sequence length="391" mass="44013">MAKPICSRFIHLEDSQDVANGSNGFKFRFISYNILAQVYVKSSYFQHSPSSCLKWKARSQAILMDFKNFDADFLCTQELDEYSTFYKSNMENLGYLSLYIKRSGQKRDGCGIFYKPSRNIRRTRLYILVHPQLGSGPGGHLRWSFEFEVHICVPNQSAGLSELSIAQLLQMEEIDYNDLVNCMSALNEIGNNKVLDLETRHAPIKELSRKHQPDDPHVRLKRDCVGLLAAFQLNDSSNHIIVVANTHIYWDPNWADIKLAQAKYLLSRLSQFKELISNKFTCIPSVLVAGDFNSTPGDEVYRYLVSASEVAPIQLRSLYAAHGGEPTFTNCTPDFTGTLDYIFLSGSRLRAVSLLEMPGPESADVIGGLPNHHHPSDHLPIGADFSVLQSP</sequence>
<evidence type="ECO:0000313" key="2">
    <source>
        <dbReference type="EMBL" id="URE23328.1"/>
    </source>
</evidence>
<dbReference type="PANTHER" id="PTHR12121:SF68">
    <property type="entry name" value="CARBON CATABOLITE REPRESSOR PROTEIN 4 HOMOLOG 4-RELATED"/>
    <property type="match status" value="1"/>
</dbReference>
<dbReference type="InterPro" id="IPR005135">
    <property type="entry name" value="Endo/exonuclease/phosphatase"/>
</dbReference>